<keyword evidence="3" id="KW-0479">Metal-binding</keyword>
<dbReference type="Gene3D" id="3.40.50.11900">
    <property type="match status" value="1"/>
</dbReference>
<dbReference type="OrthoDB" id="355459at2"/>
<dbReference type="RefSeq" id="WP_106777134.1">
    <property type="nucleotide sequence ID" value="NZ_JBGGGQ010000004.1"/>
</dbReference>
<dbReference type="GO" id="GO:0016836">
    <property type="term" value="F:hydro-lyase activity"/>
    <property type="evidence" value="ECO:0007669"/>
    <property type="project" value="UniProtKB-ARBA"/>
</dbReference>
<comment type="caution">
    <text evidence="6">The sequence shown here is derived from an EMBL/GenBank/DDBJ whole genome shotgun (WGS) entry which is preliminary data.</text>
</comment>
<dbReference type="EMBL" id="JYGE01000006">
    <property type="protein sequence ID" value="PSJ31057.1"/>
    <property type="molecule type" value="Genomic_DNA"/>
</dbReference>
<comment type="similarity">
    <text evidence="2">Belongs to the FldB/FldC dehydratase alpha/beta subunit family.</text>
</comment>
<organism evidence="6 7">
    <name type="scientific">Peptostreptococcus russellii</name>
    <dbReference type="NCBI Taxonomy" id="215200"/>
    <lineage>
        <taxon>Bacteria</taxon>
        <taxon>Bacillati</taxon>
        <taxon>Bacillota</taxon>
        <taxon>Clostridia</taxon>
        <taxon>Peptostreptococcales</taxon>
        <taxon>Peptostreptococcaceae</taxon>
        <taxon>Peptostreptococcus</taxon>
    </lineage>
</organism>
<dbReference type="GO" id="GO:0046872">
    <property type="term" value="F:metal ion binding"/>
    <property type="evidence" value="ECO:0007669"/>
    <property type="project" value="UniProtKB-KW"/>
</dbReference>
<evidence type="ECO:0000256" key="5">
    <source>
        <dbReference type="ARBA" id="ARBA00023014"/>
    </source>
</evidence>
<evidence type="ECO:0000313" key="6">
    <source>
        <dbReference type="EMBL" id="PSJ31057.1"/>
    </source>
</evidence>
<keyword evidence="5" id="KW-0411">Iron-sulfur</keyword>
<evidence type="ECO:0000256" key="1">
    <source>
        <dbReference type="ARBA" id="ARBA00001966"/>
    </source>
</evidence>
<accession>A0A2P7PZA5</accession>
<proteinExistence type="inferred from homology"/>
<dbReference type="AlphaFoldDB" id="A0A2P7PZA5"/>
<dbReference type="PANTHER" id="PTHR30548">
    <property type="entry name" value="2-HYDROXYGLUTARYL-COA DEHYDRATASE, D-COMPONENT-RELATED"/>
    <property type="match status" value="1"/>
</dbReference>
<name>A0A2P7PZA5_9FIRM</name>
<comment type="cofactor">
    <cofactor evidence="1">
        <name>[4Fe-4S] cluster</name>
        <dbReference type="ChEBI" id="CHEBI:49883"/>
    </cofactor>
</comment>
<gene>
    <name evidence="6" type="ORF">UF10_07210</name>
</gene>
<dbReference type="Proteomes" id="UP000241434">
    <property type="component" value="Unassembled WGS sequence"/>
</dbReference>
<sequence>MTIKDILGKLEYASNHPKELMKQYLDENKKVIGLLPVYTPTEIVHASGMIPMGVWGGKTEIDAAKEYFPAFACSIMQAILEYGIKGSYDGMSAAIIPCMCDSLITMTQNYKSGVSGMEMIAFVHPQNRKIQAGTDYLVTEYEGVKKKLEKICGHEITEEALQNSIDVYNEHRKVMQEFIELVPKHLNTITPYLRNAVIRSGLFMKVEEHTDLVKQLNAELKAMPEEKFDGKTVMVTGIIFDDKEILNLLEENNIAVAYDNVAQETLQFDTLVPNEGKSALERLALQWRDVEGSTLAYDPQKKRGKMIVENCKRVGADGVIYAMMKFCDPEEYDYPIVMKDLKNADIPHLYLEIEQQVGSNEQIRTRVQTFAEMLV</sequence>
<reference evidence="6" key="1">
    <citation type="thesis" date="2015" institute="Rutgers" country="The State University of New Jersey, 14 College Farm Rd., New Brunswick, NJ, USA">
        <title>Ammonia toxicity in bacteria and its implications for treatment of and resource recovery from highly nitrogenous organic wastes.</title>
        <authorList>
            <person name="Luther A.K."/>
        </authorList>
    </citation>
    <scope>NUCLEOTIDE SEQUENCE</scope>
    <source>
        <strain evidence="6">RT-10B</strain>
    </source>
</reference>
<evidence type="ECO:0000313" key="7">
    <source>
        <dbReference type="Proteomes" id="UP000241434"/>
    </source>
</evidence>
<evidence type="ECO:0000256" key="2">
    <source>
        <dbReference type="ARBA" id="ARBA00005806"/>
    </source>
</evidence>
<keyword evidence="4" id="KW-0408">Iron</keyword>
<keyword evidence="7" id="KW-1185">Reference proteome</keyword>
<dbReference type="Gene3D" id="1.20.1270.370">
    <property type="match status" value="1"/>
</dbReference>
<evidence type="ECO:0000256" key="3">
    <source>
        <dbReference type="ARBA" id="ARBA00022723"/>
    </source>
</evidence>
<dbReference type="Gene3D" id="3.40.50.11890">
    <property type="match status" value="1"/>
</dbReference>
<dbReference type="PANTHER" id="PTHR30548:SF5">
    <property type="entry name" value="SUBUNIT OF OXYGEN-SENSITIVE 2-HYDROXYISOCAPROYL-COA DEHYDRATASE"/>
    <property type="match status" value="1"/>
</dbReference>
<protein>
    <submittedName>
        <fullName evidence="6">Phenyllactate dehydratase</fullName>
    </submittedName>
</protein>
<dbReference type="GO" id="GO:0051536">
    <property type="term" value="F:iron-sulfur cluster binding"/>
    <property type="evidence" value="ECO:0007669"/>
    <property type="project" value="UniProtKB-KW"/>
</dbReference>
<evidence type="ECO:0000256" key="4">
    <source>
        <dbReference type="ARBA" id="ARBA00023004"/>
    </source>
</evidence>
<dbReference type="Pfam" id="PF06050">
    <property type="entry name" value="HGD-D"/>
    <property type="match status" value="1"/>
</dbReference>
<dbReference type="InterPro" id="IPR010327">
    <property type="entry name" value="FldB/FldC_alpha/beta"/>
</dbReference>